<comment type="caution">
    <text evidence="2">The sequence shown here is derived from an EMBL/GenBank/DDBJ whole genome shotgun (WGS) entry which is preliminary data.</text>
</comment>
<dbReference type="RefSeq" id="WP_150970201.1">
    <property type="nucleotide sequence ID" value="NZ_VZDO01000009.1"/>
</dbReference>
<evidence type="ECO:0000256" key="1">
    <source>
        <dbReference type="SAM" id="MobiDB-lite"/>
    </source>
</evidence>
<evidence type="ECO:0000313" key="2">
    <source>
        <dbReference type="EMBL" id="KAB0679678.1"/>
    </source>
</evidence>
<proteinExistence type="predicted"/>
<dbReference type="AlphaFoldDB" id="A0A7V7TW72"/>
<sequence length="87" mass="9538">MTETDTVTQETTDTPTRRGARPLGDRPMTDAERSRRYRRRHSTTRLLRLPAHPADRLTAEADRLGVDPGAVLAEALAALETTGRGGV</sequence>
<feature type="region of interest" description="Disordered" evidence="1">
    <location>
        <begin position="1"/>
        <end position="44"/>
    </location>
</feature>
<dbReference type="EMBL" id="VZDO01000009">
    <property type="protein sequence ID" value="KAB0679678.1"/>
    <property type="molecule type" value="Genomic_DNA"/>
</dbReference>
<protein>
    <submittedName>
        <fullName evidence="2">Uncharacterized protein</fullName>
    </submittedName>
</protein>
<evidence type="ECO:0000313" key="3">
    <source>
        <dbReference type="Proteomes" id="UP000432089"/>
    </source>
</evidence>
<keyword evidence="3" id="KW-1185">Reference proteome</keyword>
<organism evidence="2 3">
    <name type="scientific">Plantimonas leprariae</name>
    <dbReference type="NCBI Taxonomy" id="2615207"/>
    <lineage>
        <taxon>Bacteria</taxon>
        <taxon>Pseudomonadati</taxon>
        <taxon>Pseudomonadota</taxon>
        <taxon>Alphaproteobacteria</taxon>
        <taxon>Hyphomicrobiales</taxon>
        <taxon>Aurantimonadaceae</taxon>
        <taxon>Plantimonas</taxon>
    </lineage>
</organism>
<feature type="compositionally biased region" description="Basic and acidic residues" evidence="1">
    <location>
        <begin position="23"/>
        <end position="34"/>
    </location>
</feature>
<feature type="compositionally biased region" description="Low complexity" evidence="1">
    <location>
        <begin position="1"/>
        <end position="14"/>
    </location>
</feature>
<accession>A0A7V7TW72</accession>
<reference evidence="2 3" key="1">
    <citation type="submission" date="2019-09" db="EMBL/GenBank/DDBJ databases">
        <title>YIM 132180 draft genome.</title>
        <authorList>
            <person name="Zhang K."/>
        </authorList>
    </citation>
    <scope>NUCLEOTIDE SEQUENCE [LARGE SCALE GENOMIC DNA]</scope>
    <source>
        <strain evidence="2 3">YIM 132180</strain>
    </source>
</reference>
<gene>
    <name evidence="2" type="ORF">F6X38_12740</name>
</gene>
<name>A0A7V7TW72_9HYPH</name>
<dbReference type="Proteomes" id="UP000432089">
    <property type="component" value="Unassembled WGS sequence"/>
</dbReference>